<accession>A0ABP0J6A3</accession>
<feature type="compositionally biased region" description="Basic and acidic residues" evidence="2">
    <location>
        <begin position="45"/>
        <end position="64"/>
    </location>
</feature>
<proteinExistence type="predicted"/>
<feature type="region of interest" description="Disordered" evidence="2">
    <location>
        <begin position="39"/>
        <end position="90"/>
    </location>
</feature>
<keyword evidence="4" id="KW-1185">Reference proteome</keyword>
<feature type="region of interest" description="Disordered" evidence="2">
    <location>
        <begin position="486"/>
        <end position="521"/>
    </location>
</feature>
<evidence type="ECO:0000256" key="2">
    <source>
        <dbReference type="SAM" id="MobiDB-lite"/>
    </source>
</evidence>
<protein>
    <submittedName>
        <fullName evidence="3">Uncharacterized protein</fullName>
    </submittedName>
</protein>
<evidence type="ECO:0000256" key="1">
    <source>
        <dbReference type="SAM" id="Coils"/>
    </source>
</evidence>
<reference evidence="3 4" key="1">
    <citation type="submission" date="2024-02" db="EMBL/GenBank/DDBJ databases">
        <authorList>
            <person name="Chen Y."/>
            <person name="Shah S."/>
            <person name="Dougan E. K."/>
            <person name="Thang M."/>
            <person name="Chan C."/>
        </authorList>
    </citation>
    <scope>NUCLEOTIDE SEQUENCE [LARGE SCALE GENOMIC DNA]</scope>
</reference>
<dbReference type="EMBL" id="CAXAMN010004525">
    <property type="protein sequence ID" value="CAK9009798.1"/>
    <property type="molecule type" value="Genomic_DNA"/>
</dbReference>
<gene>
    <name evidence="3" type="ORF">CCMP2556_LOCUS9816</name>
</gene>
<feature type="compositionally biased region" description="Polar residues" evidence="2">
    <location>
        <begin position="65"/>
        <end position="79"/>
    </location>
</feature>
<dbReference type="Proteomes" id="UP001642484">
    <property type="component" value="Unassembled WGS sequence"/>
</dbReference>
<evidence type="ECO:0000313" key="4">
    <source>
        <dbReference type="Proteomes" id="UP001642484"/>
    </source>
</evidence>
<sequence>MMSMSHRSELLESVQDPEQITKLLCSKFSQLIDRVAQAEEATDVASKRSEQLRQKVQDSADRRQATTTQMQSSLRTQLSEAEAAQHRLKEARASAEFATGEVLRAKEAAHSLNEDCERLSSQCREEQRSLEETSARWQQEEQSGATCERERQRLRAEVEAVSQRLTVQEEELAADYQRDRQRRGDLRQLEMRVQDAGRQRIAAEKRLQSVQEELGNTQKQVAQHKERLDVAQQQLQIGHEELLQEAHRLEEAQRQKREVQQEDVLAKEALERLRQMKVRSEAQWQEKVEAESQLQAAQLKKRCAQELTETLDIRQKEALARLSSLVDCTAAKDLERWQQRLKVLGESVRQLRCTLQQLEVSTKGANTVGVSLQEELQRVFLATEKLRREREEAAQSPALVRLRQAEPALEAARRRARELEMKLEDVQGEVACAKQHKECFLREVRQSREKMRGLRKRRTALSEKAQSLEKRLLRSPMMPGLRDAFRQRAQAPAPPEKAAPALEPEGARTKPPVQAPAPEAQSLEYVRQFVELEEARLDTRKMPEV</sequence>
<feature type="coiled-coil region" evidence="1">
    <location>
        <begin position="402"/>
        <end position="471"/>
    </location>
</feature>
<evidence type="ECO:0000313" key="3">
    <source>
        <dbReference type="EMBL" id="CAK9009798.1"/>
    </source>
</evidence>
<name>A0ABP0J6A3_9DINO</name>
<comment type="caution">
    <text evidence="3">The sequence shown here is derived from an EMBL/GenBank/DDBJ whole genome shotgun (WGS) entry which is preliminary data.</text>
</comment>
<organism evidence="3 4">
    <name type="scientific">Durusdinium trenchii</name>
    <dbReference type="NCBI Taxonomy" id="1381693"/>
    <lineage>
        <taxon>Eukaryota</taxon>
        <taxon>Sar</taxon>
        <taxon>Alveolata</taxon>
        <taxon>Dinophyceae</taxon>
        <taxon>Suessiales</taxon>
        <taxon>Symbiodiniaceae</taxon>
        <taxon>Durusdinium</taxon>
    </lineage>
</organism>
<keyword evidence="1" id="KW-0175">Coiled coil</keyword>